<evidence type="ECO:0000256" key="1">
    <source>
        <dbReference type="SAM" id="MobiDB-lite"/>
    </source>
</evidence>
<sequence>MGKSSSRYSVKGNGMIAKFINRNSEVQNEDEVKDELLNRKLLNKNTVDYFGIGACCVLYSLGKKYRWNLPEDIIRENEKIQDPELNYRVSSYRNIREAERSYHIQWMYGCQNDPMDLLQFIKHFGCFKMCQEYASVLDGEAAKYEKSLQIKDPILHIENSEPSTSFSSSKSSMIHIEYATFEASPGKNKSNPKKRFYKDHQKRPRKPESKLDRYIWQLEYKEELIQRKVLKLGGKKDHFGIDAYRVQYSLGKKKRWTLPEDIISENADIQDNEKNYRVSSYQTLREGVNSYQFISWYFGEKDDLKDLQKYVQHFSHFRHVNIPMCHQYASVVDGQVVRCDRKLHTRDPVLHAKNSEPITSSQPPLIHIEYATFETTISRNYFNAKTRYFWDPYKNSWKSELKRDRFYRESEYKKTNEQEYPQHGLFRDMEQLYIDNASDYDCHDEPDSIYFCPSQSDYFGSEDEGSSSEVETSSGE</sequence>
<dbReference type="EMBL" id="LIAE01010348">
    <property type="protein sequence ID" value="PAV62758.1"/>
    <property type="molecule type" value="Genomic_DNA"/>
</dbReference>
<feature type="region of interest" description="Disordered" evidence="1">
    <location>
        <begin position="455"/>
        <end position="476"/>
    </location>
</feature>
<feature type="compositionally biased region" description="Low complexity" evidence="1">
    <location>
        <begin position="467"/>
        <end position="476"/>
    </location>
</feature>
<keyword evidence="3" id="KW-1185">Reference proteome</keyword>
<proteinExistence type="predicted"/>
<dbReference type="AlphaFoldDB" id="A0A2A2JM33"/>
<protein>
    <submittedName>
        <fullName evidence="2">Uncharacterized protein</fullName>
    </submittedName>
</protein>
<comment type="caution">
    <text evidence="2">The sequence shown here is derived from an EMBL/GenBank/DDBJ whole genome shotgun (WGS) entry which is preliminary data.</text>
</comment>
<reference evidence="2 3" key="1">
    <citation type="journal article" date="2017" name="Curr. Biol.">
        <title>Genome architecture and evolution of a unichromosomal asexual nematode.</title>
        <authorList>
            <person name="Fradin H."/>
            <person name="Zegar C."/>
            <person name="Gutwein M."/>
            <person name="Lucas J."/>
            <person name="Kovtun M."/>
            <person name="Corcoran D."/>
            <person name="Baugh L.R."/>
            <person name="Kiontke K."/>
            <person name="Gunsalus K."/>
            <person name="Fitch D.H."/>
            <person name="Piano F."/>
        </authorList>
    </citation>
    <scope>NUCLEOTIDE SEQUENCE [LARGE SCALE GENOMIC DNA]</scope>
    <source>
        <strain evidence="2">PF1309</strain>
    </source>
</reference>
<name>A0A2A2JM33_9BILA</name>
<evidence type="ECO:0000313" key="3">
    <source>
        <dbReference type="Proteomes" id="UP000218231"/>
    </source>
</evidence>
<accession>A0A2A2JM33</accession>
<gene>
    <name evidence="2" type="ORF">WR25_22984</name>
</gene>
<evidence type="ECO:0000313" key="2">
    <source>
        <dbReference type="EMBL" id="PAV62758.1"/>
    </source>
</evidence>
<feature type="compositionally biased region" description="Basic residues" evidence="1">
    <location>
        <begin position="190"/>
        <end position="205"/>
    </location>
</feature>
<dbReference type="Proteomes" id="UP000218231">
    <property type="component" value="Unassembled WGS sequence"/>
</dbReference>
<organism evidence="2 3">
    <name type="scientific">Diploscapter pachys</name>
    <dbReference type="NCBI Taxonomy" id="2018661"/>
    <lineage>
        <taxon>Eukaryota</taxon>
        <taxon>Metazoa</taxon>
        <taxon>Ecdysozoa</taxon>
        <taxon>Nematoda</taxon>
        <taxon>Chromadorea</taxon>
        <taxon>Rhabditida</taxon>
        <taxon>Rhabditina</taxon>
        <taxon>Rhabditomorpha</taxon>
        <taxon>Rhabditoidea</taxon>
        <taxon>Rhabditidae</taxon>
        <taxon>Diploscapter</taxon>
    </lineage>
</organism>
<feature type="region of interest" description="Disordered" evidence="1">
    <location>
        <begin position="183"/>
        <end position="205"/>
    </location>
</feature>